<protein>
    <recommendedName>
        <fullName evidence="6">Beta-galactosidase</fullName>
        <ecNumber evidence="6">3.2.1.23</ecNumber>
    </recommendedName>
</protein>
<dbReference type="FunFam" id="2.60.120.260:FF:000021">
    <property type="entry name" value="Beta-galactosidase"/>
    <property type="match status" value="1"/>
</dbReference>
<comment type="caution">
    <text evidence="8">The sequence shown here is derived from an EMBL/GenBank/DDBJ whole genome shotgun (WGS) entry which is preliminary data.</text>
</comment>
<dbReference type="InterPro" id="IPR026283">
    <property type="entry name" value="B-gal_1-like"/>
</dbReference>
<dbReference type="InterPro" id="IPR031330">
    <property type="entry name" value="Gly_Hdrlase_35_cat"/>
</dbReference>
<dbReference type="FunFam" id="3.20.20.80:FF:000017">
    <property type="entry name" value="Beta-galactosidase"/>
    <property type="match status" value="1"/>
</dbReference>
<dbReference type="EMBL" id="CAIIXF020000007">
    <property type="protein sequence ID" value="CAH1790381.1"/>
    <property type="molecule type" value="Genomic_DNA"/>
</dbReference>
<evidence type="ECO:0000256" key="3">
    <source>
        <dbReference type="ARBA" id="ARBA00022801"/>
    </source>
</evidence>
<evidence type="ECO:0000256" key="7">
    <source>
        <dbReference type="RuleBase" id="RU003679"/>
    </source>
</evidence>
<evidence type="ECO:0000256" key="4">
    <source>
        <dbReference type="ARBA" id="ARBA00023180"/>
    </source>
</evidence>
<keyword evidence="2" id="KW-0732">Signal</keyword>
<dbReference type="Pfam" id="PF01301">
    <property type="entry name" value="Glyco_hydro_35"/>
    <property type="match status" value="1"/>
</dbReference>
<dbReference type="Proteomes" id="UP000749559">
    <property type="component" value="Unassembled WGS sequence"/>
</dbReference>
<dbReference type="InterPro" id="IPR017853">
    <property type="entry name" value="GH"/>
</dbReference>
<comment type="similarity">
    <text evidence="1 7">Belongs to the glycosyl hydrolase 35 family.</text>
</comment>
<dbReference type="InterPro" id="IPR048912">
    <property type="entry name" value="BetaGal1-like_ABD1"/>
</dbReference>
<keyword evidence="9" id="KW-1185">Reference proteome</keyword>
<dbReference type="OrthoDB" id="1657402at2759"/>
<dbReference type="GO" id="GO:0004565">
    <property type="term" value="F:beta-galactosidase activity"/>
    <property type="evidence" value="ECO:0007669"/>
    <property type="project" value="UniProtKB-EC"/>
</dbReference>
<evidence type="ECO:0000313" key="9">
    <source>
        <dbReference type="Proteomes" id="UP000749559"/>
    </source>
</evidence>
<dbReference type="GO" id="GO:0005975">
    <property type="term" value="P:carbohydrate metabolic process"/>
    <property type="evidence" value="ECO:0007669"/>
    <property type="project" value="InterPro"/>
</dbReference>
<dbReference type="InterPro" id="IPR019801">
    <property type="entry name" value="Glyco_hydro_35_CS"/>
</dbReference>
<sequence length="664" mass="74364">MVDGLSKMILIYFCVVCLYATQAAAVNRTFEVGYKTFLKDGEPYRYISGSIHYSRVPHYYWKDRLMKMKAAGLNTIQMYINWNVHEPKPGKYNFTGQQDVVQFMKIAQDVGLDVVLRAGPYICGEWEMGGIPPWVTKNNASIVLRTIDPQYLAAVDRWLSVLLPTIKPMLHINGGPILMVQVENEYGSYFACDYDYLRHLRLQFINYLGTEALLFTTDGAGENYLKCGTLEGLYSTVDFGPGDAVNYFKPMQKWEPNGPLVNSEYYTGWLDHWGSPHSQRDIPSIVNTLKQMLDLGASVNMYMFEGGTNFGFMNGANGAHPGFQPVPTSYDYDAPLNEAGDPTPKYMAIRDLLAKYNTGPLPPVPPALPKYAYGTVQMKFVSTVVEALHTLSPEPVQYKWPLSMEQVNQNYGFIVYRHLLRKNYTSPTLGCLGVRDRAYVMIDKQPQGIMNGDGPNSLNVSIVAGQTIDIIVENQGRINFGTSINGNWKGLIQNVTMGTEVLEDWEIFPLPLDNINEETLRKLEHSARSSPHLGALKQGGYHGKADTVVLTPSLYKGTFQAPNKPGFLRDTFLNMDGWFKGQAFMNGFNLGRYWPVKGPQVTLYVPSGVLKAYPAENDLVMMELEWAPCAMNNNQIGDDCTVKFIDTPIINSTSIAVSQFGHSP</sequence>
<evidence type="ECO:0000256" key="1">
    <source>
        <dbReference type="ARBA" id="ARBA00009809"/>
    </source>
</evidence>
<dbReference type="Pfam" id="PF21467">
    <property type="entry name" value="BetaGal_gal-bd"/>
    <property type="match status" value="1"/>
</dbReference>
<dbReference type="Gene3D" id="3.20.20.80">
    <property type="entry name" value="Glycosidases"/>
    <property type="match status" value="1"/>
</dbReference>
<dbReference type="AlphaFoldDB" id="A0A8J1UX80"/>
<comment type="catalytic activity">
    <reaction evidence="6">
        <text>Hydrolysis of terminal non-reducing beta-D-galactose residues in beta-D-galactosides.</text>
        <dbReference type="EC" id="3.2.1.23"/>
    </reaction>
</comment>
<dbReference type="SUPFAM" id="SSF49785">
    <property type="entry name" value="Galactose-binding domain-like"/>
    <property type="match status" value="1"/>
</dbReference>
<dbReference type="Pfam" id="PF21317">
    <property type="entry name" value="BetaGal_ABD_1"/>
    <property type="match status" value="1"/>
</dbReference>
<keyword evidence="4" id="KW-0325">Glycoprotein</keyword>
<dbReference type="EC" id="3.2.1.23" evidence="6"/>
<evidence type="ECO:0000256" key="6">
    <source>
        <dbReference type="RuleBase" id="RU000675"/>
    </source>
</evidence>
<dbReference type="Gene3D" id="2.60.120.260">
    <property type="entry name" value="Galactose-binding domain-like"/>
    <property type="match status" value="2"/>
</dbReference>
<proteinExistence type="inferred from homology"/>
<dbReference type="InterPro" id="IPR008979">
    <property type="entry name" value="Galactose-bd-like_sf"/>
</dbReference>
<accession>A0A8J1UX80</accession>
<dbReference type="PANTHER" id="PTHR23421">
    <property type="entry name" value="BETA-GALACTOSIDASE RELATED"/>
    <property type="match status" value="1"/>
</dbReference>
<organism evidence="8 9">
    <name type="scientific">Owenia fusiformis</name>
    <name type="common">Polychaete worm</name>
    <dbReference type="NCBI Taxonomy" id="6347"/>
    <lineage>
        <taxon>Eukaryota</taxon>
        <taxon>Metazoa</taxon>
        <taxon>Spiralia</taxon>
        <taxon>Lophotrochozoa</taxon>
        <taxon>Annelida</taxon>
        <taxon>Polychaeta</taxon>
        <taxon>Sedentaria</taxon>
        <taxon>Canalipalpata</taxon>
        <taxon>Sabellida</taxon>
        <taxon>Oweniida</taxon>
        <taxon>Oweniidae</taxon>
        <taxon>Owenia</taxon>
    </lineage>
</organism>
<evidence type="ECO:0000313" key="8">
    <source>
        <dbReference type="EMBL" id="CAH1790381.1"/>
    </source>
</evidence>
<dbReference type="SUPFAM" id="SSF51445">
    <property type="entry name" value="(Trans)glycosidases"/>
    <property type="match status" value="1"/>
</dbReference>
<dbReference type="InterPro" id="IPR048913">
    <property type="entry name" value="BetaGal_gal-bd"/>
</dbReference>
<dbReference type="PIRSF" id="PIRSF006336">
    <property type="entry name" value="B-gal"/>
    <property type="match status" value="1"/>
</dbReference>
<dbReference type="PRINTS" id="PR00742">
    <property type="entry name" value="GLHYDRLASE35"/>
</dbReference>
<evidence type="ECO:0000256" key="5">
    <source>
        <dbReference type="ARBA" id="ARBA00023295"/>
    </source>
</evidence>
<gene>
    <name evidence="8" type="ORF">OFUS_LOCUS15593</name>
</gene>
<dbReference type="InterPro" id="IPR001944">
    <property type="entry name" value="Glycoside_Hdrlase_35"/>
</dbReference>
<reference evidence="8" key="1">
    <citation type="submission" date="2022-03" db="EMBL/GenBank/DDBJ databases">
        <authorList>
            <person name="Martin C."/>
        </authorList>
    </citation>
    <scope>NUCLEOTIDE SEQUENCE</scope>
</reference>
<evidence type="ECO:0000256" key="2">
    <source>
        <dbReference type="ARBA" id="ARBA00022729"/>
    </source>
</evidence>
<name>A0A8J1UX80_OWEFU</name>
<dbReference type="PROSITE" id="PS01182">
    <property type="entry name" value="GLYCOSYL_HYDROL_F35"/>
    <property type="match status" value="1"/>
</dbReference>
<keyword evidence="5 6" id="KW-0326">Glycosidase</keyword>
<keyword evidence="3 6" id="KW-0378">Hydrolase</keyword>